<dbReference type="InterPro" id="IPR013087">
    <property type="entry name" value="Znf_C2H2_type"/>
</dbReference>
<protein>
    <submittedName>
        <fullName evidence="5">C2H2-type domain-containing protein</fullName>
    </submittedName>
</protein>
<evidence type="ECO:0000256" key="1">
    <source>
        <dbReference type="PROSITE-ProRule" id="PRU00042"/>
    </source>
</evidence>
<reference evidence="5" key="2">
    <citation type="submission" date="2016-11" db="UniProtKB">
        <authorList>
            <consortium name="WormBaseParasite"/>
        </authorList>
    </citation>
    <scope>IDENTIFICATION</scope>
</reference>
<evidence type="ECO:0000259" key="3">
    <source>
        <dbReference type="PROSITE" id="PS50157"/>
    </source>
</evidence>
<name>A0A1I7VCZ4_LOALO</name>
<dbReference type="WBParaSite" id="EN70_12438">
    <property type="protein sequence ID" value="EN70_12438"/>
    <property type="gene ID" value="EN70_12438"/>
</dbReference>
<feature type="compositionally biased region" description="Basic and acidic residues" evidence="2">
    <location>
        <begin position="302"/>
        <end position="313"/>
    </location>
</feature>
<evidence type="ECO:0000313" key="4">
    <source>
        <dbReference type="Proteomes" id="UP000095285"/>
    </source>
</evidence>
<keyword evidence="1" id="KW-0863">Zinc-finger</keyword>
<reference evidence="4" key="1">
    <citation type="submission" date="2012-04" db="EMBL/GenBank/DDBJ databases">
        <title>The Genome Sequence of Loa loa.</title>
        <authorList>
            <consortium name="The Broad Institute Genome Sequencing Platform"/>
            <consortium name="Broad Institute Genome Sequencing Center for Infectious Disease"/>
            <person name="Nutman T.B."/>
            <person name="Fink D.L."/>
            <person name="Russ C."/>
            <person name="Young S."/>
            <person name="Zeng Q."/>
            <person name="Gargeya S."/>
            <person name="Alvarado L."/>
            <person name="Berlin A."/>
            <person name="Chapman S.B."/>
            <person name="Chen Z."/>
            <person name="Freedman E."/>
            <person name="Gellesch M."/>
            <person name="Goldberg J."/>
            <person name="Griggs A."/>
            <person name="Gujja S."/>
            <person name="Heilman E.R."/>
            <person name="Heiman D."/>
            <person name="Howarth C."/>
            <person name="Mehta T."/>
            <person name="Neiman D."/>
            <person name="Pearson M."/>
            <person name="Roberts A."/>
            <person name="Saif S."/>
            <person name="Shea T."/>
            <person name="Shenoy N."/>
            <person name="Sisk P."/>
            <person name="Stolte C."/>
            <person name="Sykes S."/>
            <person name="White J."/>
            <person name="Yandava C."/>
            <person name="Haas B."/>
            <person name="Henn M.R."/>
            <person name="Nusbaum C."/>
            <person name="Birren B."/>
        </authorList>
    </citation>
    <scope>NUCLEOTIDE SEQUENCE [LARGE SCALE GENOMIC DNA]</scope>
</reference>
<sequence>MTITTSDDQSQEITDGFAYNIERENTDRELLGINVDKDLFPELICSLSPFNSDTSTSNIGGESPGTNGKKSELMSVIMSDVLCARTVPKKIENTRKPTANHLFTNVKNPIVEKSTIVRHHFTLTRRENINHINLNLNAKTNMHDHRVAMQNSINIAMQKDHAKRKLNCGKVFIPFSAVRQHLENIRSRPNCSMSAIKAYFQKYKKGAQASEGIHECSYPRCHTNNLKECIEHKKTCGKPLIYECKEPNCGKKYNYSGSLANHRKRKHHLSINAETVTNPSPENLTKGEFQFRNSSANMRNGTEARESKAENKKNQKLRSVFDVIIKV</sequence>
<keyword evidence="1" id="KW-0862">Zinc</keyword>
<keyword evidence="1" id="KW-0479">Metal-binding</keyword>
<keyword evidence="4" id="KW-1185">Reference proteome</keyword>
<evidence type="ECO:0000313" key="5">
    <source>
        <dbReference type="WBParaSite" id="EN70_12438"/>
    </source>
</evidence>
<dbReference type="PROSITE" id="PS50157">
    <property type="entry name" value="ZINC_FINGER_C2H2_2"/>
    <property type="match status" value="1"/>
</dbReference>
<proteinExistence type="predicted"/>
<dbReference type="Proteomes" id="UP000095285">
    <property type="component" value="Unassembled WGS sequence"/>
</dbReference>
<dbReference type="AlphaFoldDB" id="A0A1I7VCZ4"/>
<evidence type="ECO:0000256" key="2">
    <source>
        <dbReference type="SAM" id="MobiDB-lite"/>
    </source>
</evidence>
<feature type="region of interest" description="Disordered" evidence="2">
    <location>
        <begin position="294"/>
        <end position="313"/>
    </location>
</feature>
<organism evidence="4 5">
    <name type="scientific">Loa loa</name>
    <name type="common">Eye worm</name>
    <name type="synonym">Filaria loa</name>
    <dbReference type="NCBI Taxonomy" id="7209"/>
    <lineage>
        <taxon>Eukaryota</taxon>
        <taxon>Metazoa</taxon>
        <taxon>Ecdysozoa</taxon>
        <taxon>Nematoda</taxon>
        <taxon>Chromadorea</taxon>
        <taxon>Rhabditida</taxon>
        <taxon>Spirurina</taxon>
        <taxon>Spiruromorpha</taxon>
        <taxon>Filarioidea</taxon>
        <taxon>Onchocercidae</taxon>
        <taxon>Loa</taxon>
    </lineage>
</organism>
<accession>A0A1I7VCZ4</accession>
<dbReference type="GO" id="GO:0008270">
    <property type="term" value="F:zinc ion binding"/>
    <property type="evidence" value="ECO:0007669"/>
    <property type="project" value="UniProtKB-KW"/>
</dbReference>
<feature type="domain" description="C2H2-type" evidence="3">
    <location>
        <begin position="242"/>
        <end position="267"/>
    </location>
</feature>